<dbReference type="Proteomes" id="UP000199205">
    <property type="component" value="Unassembled WGS sequence"/>
</dbReference>
<reference evidence="2 3" key="1">
    <citation type="submission" date="2016-08" db="EMBL/GenBank/DDBJ databases">
        <authorList>
            <person name="Seilhamer J.J."/>
        </authorList>
    </citation>
    <scope>NUCLEOTIDE SEQUENCE [LARGE SCALE GENOMIC DNA]</scope>
    <source>
        <strain evidence="2 3">P1-7</strain>
    </source>
</reference>
<evidence type="ECO:0000313" key="3">
    <source>
        <dbReference type="Proteomes" id="UP000199205"/>
    </source>
</evidence>
<evidence type="ECO:0000313" key="2">
    <source>
        <dbReference type="EMBL" id="SCB48444.1"/>
    </source>
</evidence>
<reference evidence="1 4" key="2">
    <citation type="submission" date="2020-08" db="EMBL/GenBank/DDBJ databases">
        <title>Genomic Encyclopedia of Type Strains, Phase IV (KMG-V): Genome sequencing to study the core and pangenomes of soil and plant-associated prokaryotes.</title>
        <authorList>
            <person name="Whitman W."/>
        </authorList>
    </citation>
    <scope>NUCLEOTIDE SEQUENCE [LARGE SCALE GENOMIC DNA]</scope>
    <source>
        <strain evidence="1 4">SEMIA 4060</strain>
    </source>
</reference>
<gene>
    <name evidence="2" type="ORF">GA0061101_1284</name>
    <name evidence="1" type="ORF">GGD46_006787</name>
</gene>
<organism evidence="2 3">
    <name type="scientific">Rhizobium lusitanum</name>
    <dbReference type="NCBI Taxonomy" id="293958"/>
    <lineage>
        <taxon>Bacteria</taxon>
        <taxon>Pseudomonadati</taxon>
        <taxon>Pseudomonadota</taxon>
        <taxon>Alphaproteobacteria</taxon>
        <taxon>Hyphomicrobiales</taxon>
        <taxon>Rhizobiaceae</taxon>
        <taxon>Rhizobium/Agrobacterium group</taxon>
        <taxon>Rhizobium</taxon>
    </lineage>
</organism>
<accession>A0A1C3X8X9</accession>
<evidence type="ECO:0000313" key="1">
    <source>
        <dbReference type="EMBL" id="MBB6489458.1"/>
    </source>
</evidence>
<sequence>MSDSTLPVMARAYSMLVKAQERDSLMALYGYARRTEAKLHVASIDCQLHYDMSDPFNETYMRSIFDLGTREMLSDALWKDEPLFTVAASPYGGQLLAVILPSIREPGYYSPGGNAVLPKASSALFAWRRPLGNVEDCGVVLDFP</sequence>
<evidence type="ECO:0000313" key="4">
    <source>
        <dbReference type="Proteomes" id="UP000565576"/>
    </source>
</evidence>
<dbReference type="EMBL" id="JACHBG010000041">
    <property type="protein sequence ID" value="MBB6489458.1"/>
    <property type="molecule type" value="Genomic_DNA"/>
</dbReference>
<dbReference type="Proteomes" id="UP000565576">
    <property type="component" value="Unassembled WGS sequence"/>
</dbReference>
<dbReference type="EMBL" id="FMAF01000028">
    <property type="protein sequence ID" value="SCB48444.1"/>
    <property type="molecule type" value="Genomic_DNA"/>
</dbReference>
<dbReference type="AlphaFoldDB" id="A0A1C3X8X9"/>
<name>A0A1C3X8X9_9HYPH</name>
<protein>
    <submittedName>
        <fullName evidence="2">Uncharacterized protein</fullName>
    </submittedName>
</protein>
<proteinExistence type="predicted"/>